<dbReference type="Pfam" id="PF13374">
    <property type="entry name" value="TPR_10"/>
    <property type="match status" value="1"/>
</dbReference>
<gene>
    <name evidence="1" type="ORF">SAMN04489796_101392</name>
</gene>
<dbReference type="SUPFAM" id="SSF48452">
    <property type="entry name" value="TPR-like"/>
    <property type="match status" value="1"/>
</dbReference>
<dbReference type="PROSITE" id="PS51257">
    <property type="entry name" value="PROKAR_LIPOPROTEIN"/>
    <property type="match status" value="1"/>
</dbReference>
<reference evidence="2" key="1">
    <citation type="submission" date="2016-10" db="EMBL/GenBank/DDBJ databases">
        <authorList>
            <person name="Varghese N."/>
            <person name="Submissions S."/>
        </authorList>
    </citation>
    <scope>NUCLEOTIDE SEQUENCE [LARGE SCALE GENOMIC DNA]</scope>
    <source>
        <strain evidence="2">DSM 15363</strain>
    </source>
</reference>
<dbReference type="SMART" id="SM00028">
    <property type="entry name" value="TPR"/>
    <property type="match status" value="3"/>
</dbReference>
<protein>
    <submittedName>
        <fullName evidence="1">Tetratricopeptide repeat-containing protein</fullName>
    </submittedName>
</protein>
<evidence type="ECO:0000313" key="1">
    <source>
        <dbReference type="EMBL" id="SDG72161.1"/>
    </source>
</evidence>
<dbReference type="InterPro" id="IPR011990">
    <property type="entry name" value="TPR-like_helical_dom_sf"/>
</dbReference>
<name>A0A1G7WJI7_9FLAO</name>
<dbReference type="Proteomes" id="UP000199492">
    <property type="component" value="Unassembled WGS sequence"/>
</dbReference>
<dbReference type="RefSeq" id="WP_092465899.1">
    <property type="nucleotide sequence ID" value="NZ_FNCZ01000001.1"/>
</dbReference>
<evidence type="ECO:0000313" key="2">
    <source>
        <dbReference type="Proteomes" id="UP000199492"/>
    </source>
</evidence>
<accession>A0A1G7WJI7</accession>
<keyword evidence="2" id="KW-1185">Reference proteome</keyword>
<dbReference type="PANTHER" id="PTHR10098">
    <property type="entry name" value="RAPSYN-RELATED"/>
    <property type="match status" value="1"/>
</dbReference>
<organism evidence="1 2">
    <name type="scientific">Winogradskyella thalassocola</name>
    <dbReference type="NCBI Taxonomy" id="262004"/>
    <lineage>
        <taxon>Bacteria</taxon>
        <taxon>Pseudomonadati</taxon>
        <taxon>Bacteroidota</taxon>
        <taxon>Flavobacteriia</taxon>
        <taxon>Flavobacteriales</taxon>
        <taxon>Flavobacteriaceae</taxon>
        <taxon>Winogradskyella</taxon>
    </lineage>
</organism>
<sequence>MKKYLFFLLTIFLFISCKQEVYNNVEPPLSKKVDSLFNVAYNDSLTFDTRKEAIHKIENYLNKRKNDSTKRKNYLKVANRYYSISDLKGEYKSALTALKLATQAKDTFIIARSNMYIGDNFLNSKKKDSAFYYNYKASTYFSVTKDKNTQRSALSNLSLILKSVKDYTKSEKYAVEALKIVEDDDNFLAKYGVYNTLGKLFTETEKYGLAFDYHNKALNVTEYFNEKQKPYQLRLKAQSLLNIGVLKMQQGHYEEAETYFEQTDYIGVFPKQNPIKLCLPLRKLGI</sequence>
<dbReference type="Gene3D" id="1.25.40.10">
    <property type="entry name" value="Tetratricopeptide repeat domain"/>
    <property type="match status" value="1"/>
</dbReference>
<proteinExistence type="predicted"/>
<dbReference type="OrthoDB" id="9810596at2"/>
<dbReference type="AlphaFoldDB" id="A0A1G7WJI7"/>
<dbReference type="STRING" id="262004.SAMN04489796_101392"/>
<dbReference type="EMBL" id="FNCZ01000001">
    <property type="protein sequence ID" value="SDG72161.1"/>
    <property type="molecule type" value="Genomic_DNA"/>
</dbReference>
<dbReference type="InterPro" id="IPR019734">
    <property type="entry name" value="TPR_rpt"/>
</dbReference>